<keyword evidence="1" id="KW-0805">Transcription regulation</keyword>
<evidence type="ECO:0000256" key="1">
    <source>
        <dbReference type="ARBA" id="ARBA00023015"/>
    </source>
</evidence>
<dbReference type="AlphaFoldDB" id="G5HDE7"/>
<dbReference type="InterPro" id="IPR050679">
    <property type="entry name" value="Bact_HTH_transcr_reg"/>
</dbReference>
<dbReference type="SUPFAM" id="SSF46785">
    <property type="entry name" value="Winged helix' DNA-binding domain"/>
    <property type="match status" value="2"/>
</dbReference>
<dbReference type="Gene3D" id="1.10.10.10">
    <property type="entry name" value="Winged helix-like DNA-binding domain superfamily/Winged helix DNA-binding domain"/>
    <property type="match status" value="2"/>
</dbReference>
<reference evidence="5 6" key="1">
    <citation type="submission" date="2011-08" db="EMBL/GenBank/DDBJ databases">
        <title>The Genome Sequence of Clostridium citroniae WAL-17108.</title>
        <authorList>
            <consortium name="The Broad Institute Genome Sequencing Platform"/>
            <person name="Earl A."/>
            <person name="Ward D."/>
            <person name="Feldgarden M."/>
            <person name="Gevers D."/>
            <person name="Finegold S.M."/>
            <person name="Summanen P.H."/>
            <person name="Molitoris D.R."/>
            <person name="Vaisanen M.L."/>
            <person name="Daigneault M."/>
            <person name="Allen-Vercoe E."/>
            <person name="Young S.K."/>
            <person name="Zeng Q."/>
            <person name="Gargeya S."/>
            <person name="Fitzgerald M."/>
            <person name="Haas B."/>
            <person name="Abouelleil A."/>
            <person name="Alvarado L."/>
            <person name="Arachchi H.M."/>
            <person name="Berlin A."/>
            <person name="Brown A."/>
            <person name="Chapman S.B."/>
            <person name="Chen Z."/>
            <person name="Dunbar C."/>
            <person name="Freedman E."/>
            <person name="Gearin G."/>
            <person name="Gellesch M."/>
            <person name="Goldberg J."/>
            <person name="Griggs A."/>
            <person name="Gujja S."/>
            <person name="Heiman D."/>
            <person name="Howarth C."/>
            <person name="Larson L."/>
            <person name="Lui A."/>
            <person name="MacDonald P.J.P."/>
            <person name="Montmayeur A."/>
            <person name="Murphy C."/>
            <person name="Neiman D."/>
            <person name="Pearson M."/>
            <person name="Priest M."/>
            <person name="Roberts A."/>
            <person name="Saif S."/>
            <person name="Shea T."/>
            <person name="Shenoy N."/>
            <person name="Sisk P."/>
            <person name="Stolte C."/>
            <person name="Sykes S."/>
            <person name="Wortman J."/>
            <person name="Nusbaum C."/>
            <person name="Birren B."/>
        </authorList>
    </citation>
    <scope>NUCLEOTIDE SEQUENCE [LARGE SCALE GENOMIC DNA]</scope>
    <source>
        <strain evidence="5 6">WAL-17108</strain>
    </source>
</reference>
<dbReference type="PROSITE" id="PS50949">
    <property type="entry name" value="HTH_GNTR"/>
    <property type="match status" value="2"/>
</dbReference>
<dbReference type="GO" id="GO:0003700">
    <property type="term" value="F:DNA-binding transcription factor activity"/>
    <property type="evidence" value="ECO:0007669"/>
    <property type="project" value="InterPro"/>
</dbReference>
<protein>
    <recommendedName>
        <fullName evidence="4">HTH gntR-type domain-containing protein</fullName>
    </recommendedName>
</protein>
<feature type="domain" description="HTH gntR-type" evidence="4">
    <location>
        <begin position="5"/>
        <end position="73"/>
    </location>
</feature>
<comment type="caution">
    <text evidence="5">The sequence shown here is derived from an EMBL/GenBank/DDBJ whole genome shotgun (WGS) entry which is preliminary data.</text>
</comment>
<dbReference type="CDD" id="cd07377">
    <property type="entry name" value="WHTH_GntR"/>
    <property type="match status" value="1"/>
</dbReference>
<dbReference type="eggNOG" id="COG2186">
    <property type="taxonomic scope" value="Bacteria"/>
</dbReference>
<dbReference type="Pfam" id="PF00392">
    <property type="entry name" value="GntR"/>
    <property type="match status" value="2"/>
</dbReference>
<dbReference type="Proteomes" id="UP000003763">
    <property type="component" value="Unassembled WGS sequence"/>
</dbReference>
<evidence type="ECO:0000256" key="2">
    <source>
        <dbReference type="ARBA" id="ARBA00023125"/>
    </source>
</evidence>
<proteinExistence type="predicted"/>
<dbReference type="InterPro" id="IPR036390">
    <property type="entry name" value="WH_DNA-bd_sf"/>
</dbReference>
<keyword evidence="3" id="KW-0804">Transcription</keyword>
<gene>
    <name evidence="5" type="ORF">HMPREF9469_00609</name>
</gene>
<organism evidence="5 6">
    <name type="scientific">[Clostridium] citroniae WAL-17108</name>
    <dbReference type="NCBI Taxonomy" id="742733"/>
    <lineage>
        <taxon>Bacteria</taxon>
        <taxon>Bacillati</taxon>
        <taxon>Bacillota</taxon>
        <taxon>Clostridia</taxon>
        <taxon>Lachnospirales</taxon>
        <taxon>Lachnospiraceae</taxon>
        <taxon>Enterocloster</taxon>
    </lineage>
</organism>
<dbReference type="EMBL" id="ADLJ01000004">
    <property type="protein sequence ID" value="EHF00431.1"/>
    <property type="molecule type" value="Genomic_DNA"/>
</dbReference>
<evidence type="ECO:0000259" key="4">
    <source>
        <dbReference type="PROSITE" id="PS50949"/>
    </source>
</evidence>
<accession>G5HDE7</accession>
<evidence type="ECO:0000313" key="5">
    <source>
        <dbReference type="EMBL" id="EHF00431.1"/>
    </source>
</evidence>
<name>G5HDE7_9FIRM</name>
<dbReference type="PANTHER" id="PTHR44846">
    <property type="entry name" value="MANNOSYL-D-GLYCERATE TRANSPORT/METABOLISM SYSTEM REPRESSOR MNGR-RELATED"/>
    <property type="match status" value="1"/>
</dbReference>
<keyword evidence="2" id="KW-0238">DNA-binding</keyword>
<sequence>MKKDNGLYRLVYEYYEARILLGCYTCGDKLPSIPKISDIFHLAPTTIRSALSMLEQEKLIKVDARKAAVVTYDLSPSQMKKNAAEYFIPRREGILGISQSGSYLLEPLWKEGLRKWDDNDWESLRRGIMTPSLNMVSIPVEFYLLAVGALDNRLAMNLLWETVRYLRFPYLTNGMETLTGRKELAGFSREETIEALRAEAAHSYGRSLQALFAFMDEMSLDPGLKDAAPIPFHWNIYRQRPQLRYSFASLLIRKILKGTYPQGTYLPSLPQLVDRYGIPLMTVRRTLGLLEELGMTRSYHGKGTLVCMEPADIDLSRSSIREGIRLYVESLQLLHLTVQNIFLCTWESADPAKRAALIRHFLFLQSEEKSYLCFEACLTFIEDHCPLSTVRECYGSIKVLMVWKYPLILSRLKNRSLHAEYRDCVSRLTSFLQEERPEMFSSELKHLWEQEEQQVRAFLS</sequence>
<evidence type="ECO:0000256" key="3">
    <source>
        <dbReference type="ARBA" id="ARBA00023163"/>
    </source>
</evidence>
<feature type="domain" description="HTH gntR-type" evidence="4">
    <location>
        <begin position="241"/>
        <end position="309"/>
    </location>
</feature>
<dbReference type="PATRIC" id="fig|742733.3.peg.637"/>
<dbReference type="InterPro" id="IPR000524">
    <property type="entry name" value="Tscrpt_reg_HTH_GntR"/>
</dbReference>
<dbReference type="InterPro" id="IPR036388">
    <property type="entry name" value="WH-like_DNA-bd_sf"/>
</dbReference>
<dbReference type="GO" id="GO:0003677">
    <property type="term" value="F:DNA binding"/>
    <property type="evidence" value="ECO:0007669"/>
    <property type="project" value="UniProtKB-KW"/>
</dbReference>
<evidence type="ECO:0000313" key="6">
    <source>
        <dbReference type="Proteomes" id="UP000003763"/>
    </source>
</evidence>
<dbReference type="HOGENOM" id="CLU_043516_1_0_9"/>
<dbReference type="RefSeq" id="WP_007859044.1">
    <property type="nucleotide sequence ID" value="NZ_JH376420.1"/>
</dbReference>
<dbReference type="SMART" id="SM00345">
    <property type="entry name" value="HTH_GNTR"/>
    <property type="match status" value="2"/>
</dbReference>